<feature type="signal peptide" evidence="2">
    <location>
        <begin position="1"/>
        <end position="20"/>
    </location>
</feature>
<feature type="chain" id="PRO_5026758772" evidence="2">
    <location>
        <begin position="21"/>
        <end position="349"/>
    </location>
</feature>
<dbReference type="OrthoDB" id="573790at2"/>
<reference evidence="3 4" key="1">
    <citation type="submission" date="2019-10" db="EMBL/GenBank/DDBJ databases">
        <title>New species of Slilvanegrellaceae.</title>
        <authorList>
            <person name="Pitt A."/>
            <person name="Hahn M.W."/>
        </authorList>
    </citation>
    <scope>NUCLEOTIDE SEQUENCE [LARGE SCALE GENOMIC DNA]</scope>
    <source>
        <strain evidence="3 4">SP-Ram-0.45-NSY-1</strain>
    </source>
</reference>
<dbReference type="Proteomes" id="UP000437748">
    <property type="component" value="Unassembled WGS sequence"/>
</dbReference>
<proteinExistence type="predicted"/>
<name>A0A6N6VUK7_9BACT</name>
<keyword evidence="4" id="KW-1185">Reference proteome</keyword>
<feature type="coiled-coil region" evidence="1">
    <location>
        <begin position="295"/>
        <end position="337"/>
    </location>
</feature>
<evidence type="ECO:0000313" key="4">
    <source>
        <dbReference type="Proteomes" id="UP000437748"/>
    </source>
</evidence>
<dbReference type="Gene3D" id="3.90.70.10">
    <property type="entry name" value="Cysteine proteinases"/>
    <property type="match status" value="1"/>
</dbReference>
<gene>
    <name evidence="3" type="ORF">GCL60_11900</name>
</gene>
<dbReference type="RefSeq" id="WP_153420949.1">
    <property type="nucleotide sequence ID" value="NZ_WFLM01000004.1"/>
</dbReference>
<evidence type="ECO:0000256" key="1">
    <source>
        <dbReference type="SAM" id="Coils"/>
    </source>
</evidence>
<organism evidence="3 4">
    <name type="scientific">Silvanigrella paludirubra</name>
    <dbReference type="NCBI Taxonomy" id="2499159"/>
    <lineage>
        <taxon>Bacteria</taxon>
        <taxon>Pseudomonadati</taxon>
        <taxon>Bdellovibrionota</taxon>
        <taxon>Oligoflexia</taxon>
        <taxon>Silvanigrellales</taxon>
        <taxon>Silvanigrellaceae</taxon>
        <taxon>Silvanigrella</taxon>
    </lineage>
</organism>
<keyword evidence="2" id="KW-0732">Signal</keyword>
<protein>
    <submittedName>
        <fullName evidence="3">Uncharacterized protein</fullName>
    </submittedName>
</protein>
<keyword evidence="1" id="KW-0175">Coiled coil</keyword>
<evidence type="ECO:0000313" key="3">
    <source>
        <dbReference type="EMBL" id="KAB8037871.1"/>
    </source>
</evidence>
<comment type="caution">
    <text evidence="3">The sequence shown here is derived from an EMBL/GenBank/DDBJ whole genome shotgun (WGS) entry which is preliminary data.</text>
</comment>
<dbReference type="AlphaFoldDB" id="A0A6N6VUK7"/>
<sequence length="349" mass="39272">MNFKTILSMAAISLSFTMNAYSTYYEYKGEGKIIPNSDKYIGAQNDNWSCGAYSATKMLNIVGHGVSYNTIKNDYAQKVFSAFAGRFSNTVTDIGLTPDKLALTFNSYIAQKVAESIKYGGIKTKGYKAEVRINASINDIENEVRYKNRPVAVLVYAGSQLHWVTVIGWMNSNSSVIYAESDGTINYENKYEFDRKRVNNWNWAAAGILPNTIVKIEEVEFNKLDAFFDHLFLGTENAIYQIPVVGEIYNLHKLGAEKFNQIVNFGPRGANEVLKSIGLPGIVPDLTVPMTLEDVVKLKNQAKKVAEEAARVSQQAAQEAQRVRDQIAEEANRIKNQLNPRNWCCKWRR</sequence>
<dbReference type="EMBL" id="WFLM01000004">
    <property type="protein sequence ID" value="KAB8037871.1"/>
    <property type="molecule type" value="Genomic_DNA"/>
</dbReference>
<evidence type="ECO:0000256" key="2">
    <source>
        <dbReference type="SAM" id="SignalP"/>
    </source>
</evidence>
<accession>A0A6N6VUK7</accession>